<name>A0A6J4T6Y5_9ACTN</name>
<evidence type="ECO:0000313" key="2">
    <source>
        <dbReference type="EMBL" id="CAA9515477.1"/>
    </source>
</evidence>
<feature type="region of interest" description="Disordered" evidence="1">
    <location>
        <begin position="30"/>
        <end position="143"/>
    </location>
</feature>
<sequence>CHSAASAPSLNRAAGRSRCACARLPCSSVGYQLRPPRASTETSTSSTPSTTRSFSGRTASAGCTSSPNWSPRPSRCSRSCAAGSARPSPSPSSPACTSREPTGPPTSRRATGSGPTLQRWSTPPSVATPARPSTTPAATGGGA</sequence>
<accession>A0A6J4T6Y5</accession>
<feature type="non-terminal residue" evidence="2">
    <location>
        <position position="1"/>
    </location>
</feature>
<feature type="non-terminal residue" evidence="2">
    <location>
        <position position="143"/>
    </location>
</feature>
<feature type="compositionally biased region" description="Low complexity" evidence="1">
    <location>
        <begin position="65"/>
        <end position="99"/>
    </location>
</feature>
<proteinExistence type="predicted"/>
<gene>
    <name evidence="2" type="ORF">AVDCRST_MAG17-2254</name>
</gene>
<organism evidence="2">
    <name type="scientific">uncultured Solirubrobacterales bacterium</name>
    <dbReference type="NCBI Taxonomy" id="768556"/>
    <lineage>
        <taxon>Bacteria</taxon>
        <taxon>Bacillati</taxon>
        <taxon>Actinomycetota</taxon>
        <taxon>Thermoleophilia</taxon>
        <taxon>Solirubrobacterales</taxon>
        <taxon>environmental samples</taxon>
    </lineage>
</organism>
<feature type="compositionally biased region" description="Polar residues" evidence="1">
    <location>
        <begin position="108"/>
        <end position="120"/>
    </location>
</feature>
<reference evidence="2" key="1">
    <citation type="submission" date="2020-02" db="EMBL/GenBank/DDBJ databases">
        <authorList>
            <person name="Meier V. D."/>
        </authorList>
    </citation>
    <scope>NUCLEOTIDE SEQUENCE</scope>
    <source>
        <strain evidence="2">AVDCRST_MAG17</strain>
    </source>
</reference>
<protein>
    <submittedName>
        <fullName evidence="2">Uncharacterized protein</fullName>
    </submittedName>
</protein>
<feature type="compositionally biased region" description="Low complexity" evidence="1">
    <location>
        <begin position="34"/>
        <end position="58"/>
    </location>
</feature>
<dbReference type="AlphaFoldDB" id="A0A6J4T6Y5"/>
<feature type="compositionally biased region" description="Low complexity" evidence="1">
    <location>
        <begin position="121"/>
        <end position="143"/>
    </location>
</feature>
<evidence type="ECO:0000256" key="1">
    <source>
        <dbReference type="SAM" id="MobiDB-lite"/>
    </source>
</evidence>
<dbReference type="EMBL" id="CADCVV010000185">
    <property type="protein sequence ID" value="CAA9515477.1"/>
    <property type="molecule type" value="Genomic_DNA"/>
</dbReference>